<evidence type="ECO:0000313" key="4">
    <source>
        <dbReference type="Proteomes" id="UP001500305"/>
    </source>
</evidence>
<dbReference type="PIRSF" id="PIRSF016602">
    <property type="entry name" value="CurC_prd"/>
    <property type="match status" value="1"/>
</dbReference>
<gene>
    <name evidence="3" type="ORF">GCM10010430_79530</name>
</gene>
<organism evidence="3 4">
    <name type="scientific">Kitasatospora cystarginea</name>
    <dbReference type="NCBI Taxonomy" id="58350"/>
    <lineage>
        <taxon>Bacteria</taxon>
        <taxon>Bacillati</taxon>
        <taxon>Actinomycetota</taxon>
        <taxon>Actinomycetes</taxon>
        <taxon>Kitasatosporales</taxon>
        <taxon>Streptomycetaceae</taxon>
        <taxon>Kitasatospora</taxon>
    </lineage>
</organism>
<evidence type="ECO:0000259" key="2">
    <source>
        <dbReference type="Pfam" id="PF07883"/>
    </source>
</evidence>
<protein>
    <submittedName>
        <fullName evidence="3">Cupin domain-containing protein</fullName>
    </submittedName>
</protein>
<sequence>MPGANRAMVRKIRTDEITPNRRRGGDLRVVLSPSLTGSTSGFMGLVKLEPGESVSEHYHPYSEEFLYVVKGEMVATVDDRVIELGANEAIMIPIGIRHRVRNDGDETAEAVFHLSPLAPEPRLGHVDTEPPADANEPQPAIGGQ</sequence>
<dbReference type="InterPro" id="IPR013096">
    <property type="entry name" value="Cupin_2"/>
</dbReference>
<dbReference type="Proteomes" id="UP001500305">
    <property type="component" value="Unassembled WGS sequence"/>
</dbReference>
<dbReference type="Pfam" id="PF07883">
    <property type="entry name" value="Cupin_2"/>
    <property type="match status" value="1"/>
</dbReference>
<reference evidence="3 4" key="1">
    <citation type="journal article" date="2019" name="Int. J. Syst. Evol. Microbiol.">
        <title>The Global Catalogue of Microorganisms (GCM) 10K type strain sequencing project: providing services to taxonomists for standard genome sequencing and annotation.</title>
        <authorList>
            <consortium name="The Broad Institute Genomics Platform"/>
            <consortium name="The Broad Institute Genome Sequencing Center for Infectious Disease"/>
            <person name="Wu L."/>
            <person name="Ma J."/>
        </authorList>
    </citation>
    <scope>NUCLEOTIDE SEQUENCE [LARGE SCALE GENOMIC DNA]</scope>
    <source>
        <strain evidence="3 4">JCM 7356</strain>
    </source>
</reference>
<dbReference type="InterPro" id="IPR011051">
    <property type="entry name" value="RmlC_Cupin_sf"/>
</dbReference>
<dbReference type="CDD" id="cd06991">
    <property type="entry name" value="cupin_TcmJ-like"/>
    <property type="match status" value="1"/>
</dbReference>
<evidence type="ECO:0000256" key="1">
    <source>
        <dbReference type="SAM" id="MobiDB-lite"/>
    </source>
</evidence>
<dbReference type="PANTHER" id="PTHR36114">
    <property type="entry name" value="16.7 KDA PROTEIN IN WHIE LOCUS"/>
    <property type="match status" value="1"/>
</dbReference>
<dbReference type="PANTHER" id="PTHR36114:SF1">
    <property type="entry name" value="16.7 KDA PROTEIN IN WHIE LOCUS"/>
    <property type="match status" value="1"/>
</dbReference>
<keyword evidence="4" id="KW-1185">Reference proteome</keyword>
<dbReference type="InterPro" id="IPR052044">
    <property type="entry name" value="PKS_Associated_Protein"/>
</dbReference>
<name>A0ABN3F234_9ACTN</name>
<feature type="domain" description="Cupin type-2" evidence="2">
    <location>
        <begin position="45"/>
        <end position="111"/>
    </location>
</feature>
<comment type="caution">
    <text evidence="3">The sequence shown here is derived from an EMBL/GenBank/DDBJ whole genome shotgun (WGS) entry which is preliminary data.</text>
</comment>
<dbReference type="SUPFAM" id="SSF51182">
    <property type="entry name" value="RmlC-like cupins"/>
    <property type="match status" value="1"/>
</dbReference>
<feature type="region of interest" description="Disordered" evidence="1">
    <location>
        <begin position="115"/>
        <end position="144"/>
    </location>
</feature>
<proteinExistence type="predicted"/>
<dbReference type="InterPro" id="IPR014710">
    <property type="entry name" value="RmlC-like_jellyroll"/>
</dbReference>
<dbReference type="Gene3D" id="2.60.120.10">
    <property type="entry name" value="Jelly Rolls"/>
    <property type="match status" value="1"/>
</dbReference>
<dbReference type="InterPro" id="IPR016672">
    <property type="entry name" value="Polyketide_Synth_CurC_prd"/>
</dbReference>
<evidence type="ECO:0000313" key="3">
    <source>
        <dbReference type="EMBL" id="GAA2281611.1"/>
    </source>
</evidence>
<accession>A0ABN3F234</accession>
<dbReference type="EMBL" id="BAAATR010000088">
    <property type="protein sequence ID" value="GAA2281611.1"/>
    <property type="molecule type" value="Genomic_DNA"/>
</dbReference>